<dbReference type="EMBL" id="SWAU01000046">
    <property type="protein sequence ID" value="TKA97292.1"/>
    <property type="molecule type" value="Genomic_DNA"/>
</dbReference>
<sequence length="265" mass="29295">MFLEQKIYDDLKTVLHPIRGPIGSAHMHEALAAGFGFPDHHALKSSLVAGELKEQDRAHISIESFTRRLEELDYDLGAGTLENEAAWNLATTALSFTEGDRAFSIIAHLPKFGQVVRLDPSLVGLRASVAAFQSACEKVWDYPRWMLRLPRHWQSAGGERVTREDLEIVVGHEHARGMTGADNAKCQALKALVGEEPTEFFSRVLIELKPYLPGFEGAFSPVHGLRLTPLGGLDAVCDIPGARHFPEIHFRYSVAFLTRSTKSAA</sequence>
<evidence type="ECO:0000313" key="1">
    <source>
        <dbReference type="EMBL" id="TKA97292.1"/>
    </source>
</evidence>
<name>A0A4U0YWX5_9RHOB</name>
<organism evidence="1 2">
    <name type="scientific">Cereibacter changlensis</name>
    <dbReference type="NCBI Taxonomy" id="402884"/>
    <lineage>
        <taxon>Bacteria</taxon>
        <taxon>Pseudomonadati</taxon>
        <taxon>Pseudomonadota</taxon>
        <taxon>Alphaproteobacteria</taxon>
        <taxon>Rhodobacterales</taxon>
        <taxon>Paracoccaceae</taxon>
        <taxon>Cereibacter</taxon>
    </lineage>
</organism>
<evidence type="ECO:0000313" key="2">
    <source>
        <dbReference type="Proteomes" id="UP000306340"/>
    </source>
</evidence>
<reference evidence="1 2" key="1">
    <citation type="submission" date="2019-04" db="EMBL/GenBank/DDBJ databases">
        <title>Crypto-aerobic microbial life in anoxic (sulfidic) marine sediments.</title>
        <authorList>
            <person name="Bhattacharya S."/>
            <person name="Roy C."/>
            <person name="Mondal N."/>
            <person name="Sarkar J."/>
            <person name="Mandal S."/>
            <person name="Rameez M.J."/>
            <person name="Ghosh W."/>
        </authorList>
    </citation>
    <scope>NUCLEOTIDE SEQUENCE [LARGE SCALE GENOMIC DNA]</scope>
    <source>
        <strain evidence="1 2">SBBC</strain>
    </source>
</reference>
<dbReference type="RefSeq" id="WP_136791900.1">
    <property type="nucleotide sequence ID" value="NZ_SWAU01000046.1"/>
</dbReference>
<protein>
    <submittedName>
        <fullName evidence="1">Uncharacterized protein</fullName>
    </submittedName>
</protein>
<comment type="caution">
    <text evidence="1">The sequence shown here is derived from an EMBL/GenBank/DDBJ whole genome shotgun (WGS) entry which is preliminary data.</text>
</comment>
<dbReference type="Proteomes" id="UP000306340">
    <property type="component" value="Unassembled WGS sequence"/>
</dbReference>
<accession>A0A4U0YWX5</accession>
<gene>
    <name evidence="1" type="ORF">FAZ78_06960</name>
</gene>
<proteinExistence type="predicted"/>
<dbReference type="AlphaFoldDB" id="A0A4U0YWX5"/>